<name>A0A9Q3K3V1_9BASI</name>
<dbReference type="Proteomes" id="UP000765509">
    <property type="component" value="Unassembled WGS sequence"/>
</dbReference>
<reference evidence="2" key="1">
    <citation type="submission" date="2021-03" db="EMBL/GenBank/DDBJ databases">
        <title>Draft genome sequence of rust myrtle Austropuccinia psidii MF-1, a brazilian biotype.</title>
        <authorList>
            <person name="Quecine M.C."/>
            <person name="Pachon D.M.R."/>
            <person name="Bonatelli M.L."/>
            <person name="Correr F.H."/>
            <person name="Franceschini L.M."/>
            <person name="Leite T.F."/>
            <person name="Margarido G.R.A."/>
            <person name="Almeida C.A."/>
            <person name="Ferrarezi J.A."/>
            <person name="Labate C.A."/>
        </authorList>
    </citation>
    <scope>NUCLEOTIDE SEQUENCE</scope>
    <source>
        <strain evidence="2">MF-1</strain>
    </source>
</reference>
<accession>A0A9Q3K3V1</accession>
<gene>
    <name evidence="2" type="ORF">O181_112379</name>
</gene>
<evidence type="ECO:0000313" key="3">
    <source>
        <dbReference type="Proteomes" id="UP000765509"/>
    </source>
</evidence>
<evidence type="ECO:0000313" key="2">
    <source>
        <dbReference type="EMBL" id="MBW0572664.1"/>
    </source>
</evidence>
<protein>
    <submittedName>
        <fullName evidence="2">Uncharacterized protein</fullName>
    </submittedName>
</protein>
<organism evidence="2 3">
    <name type="scientific">Austropuccinia psidii MF-1</name>
    <dbReference type="NCBI Taxonomy" id="1389203"/>
    <lineage>
        <taxon>Eukaryota</taxon>
        <taxon>Fungi</taxon>
        <taxon>Dikarya</taxon>
        <taxon>Basidiomycota</taxon>
        <taxon>Pucciniomycotina</taxon>
        <taxon>Pucciniomycetes</taxon>
        <taxon>Pucciniales</taxon>
        <taxon>Sphaerophragmiaceae</taxon>
        <taxon>Austropuccinia</taxon>
    </lineage>
</organism>
<dbReference type="AlphaFoldDB" id="A0A9Q3K3V1"/>
<sequence>MSARPSSFRKAPVTSFYLHIKSYLGQEKTIELLVEWSPLSCKGKVKKIKNWLKNQSLFSIDQREKLEMNPALEKEGPVVSTSSKSIQRKAQRTSEQAERSQKPWGKRKTQTKLAQTLPTRGQDPQIGAFSHGQCLQYGQTSHGIHSQRAGEDKQDFSKKIIQQIQCFKASIDVELGEFDAKLNTITSDISELKGNEKTSTEWY</sequence>
<feature type="region of interest" description="Disordered" evidence="1">
    <location>
        <begin position="69"/>
        <end position="112"/>
    </location>
</feature>
<proteinExistence type="predicted"/>
<dbReference type="EMBL" id="AVOT02090537">
    <property type="protein sequence ID" value="MBW0572664.1"/>
    <property type="molecule type" value="Genomic_DNA"/>
</dbReference>
<evidence type="ECO:0000256" key="1">
    <source>
        <dbReference type="SAM" id="MobiDB-lite"/>
    </source>
</evidence>
<comment type="caution">
    <text evidence="2">The sequence shown here is derived from an EMBL/GenBank/DDBJ whole genome shotgun (WGS) entry which is preliminary data.</text>
</comment>
<keyword evidence="3" id="KW-1185">Reference proteome</keyword>